<evidence type="ECO:0000313" key="1">
    <source>
        <dbReference type="EMBL" id="PRP80835.1"/>
    </source>
</evidence>
<keyword evidence="2" id="KW-1185">Reference proteome</keyword>
<evidence type="ECO:0000313" key="2">
    <source>
        <dbReference type="Proteomes" id="UP000241769"/>
    </source>
</evidence>
<dbReference type="Proteomes" id="UP000241769">
    <property type="component" value="Unassembled WGS sequence"/>
</dbReference>
<dbReference type="InParanoid" id="A0A2P6NA51"/>
<proteinExistence type="predicted"/>
<comment type="caution">
    <text evidence="1">The sequence shown here is derived from an EMBL/GenBank/DDBJ whole genome shotgun (WGS) entry which is preliminary data.</text>
</comment>
<dbReference type="EMBL" id="MDYQ01000137">
    <property type="protein sequence ID" value="PRP80835.1"/>
    <property type="molecule type" value="Genomic_DNA"/>
</dbReference>
<organism evidence="1 2">
    <name type="scientific">Planoprotostelium fungivorum</name>
    <dbReference type="NCBI Taxonomy" id="1890364"/>
    <lineage>
        <taxon>Eukaryota</taxon>
        <taxon>Amoebozoa</taxon>
        <taxon>Evosea</taxon>
        <taxon>Variosea</taxon>
        <taxon>Cavosteliida</taxon>
        <taxon>Cavosteliaceae</taxon>
        <taxon>Planoprotostelium</taxon>
    </lineage>
</organism>
<name>A0A2P6NA51_9EUKA</name>
<reference evidence="1 2" key="1">
    <citation type="journal article" date="2018" name="Genome Biol. Evol.">
        <title>Multiple Roots of Fruiting Body Formation in Amoebozoa.</title>
        <authorList>
            <person name="Hillmann F."/>
            <person name="Forbes G."/>
            <person name="Novohradska S."/>
            <person name="Ferling I."/>
            <person name="Riege K."/>
            <person name="Groth M."/>
            <person name="Westermann M."/>
            <person name="Marz M."/>
            <person name="Spaller T."/>
            <person name="Winckler T."/>
            <person name="Schaap P."/>
            <person name="Glockner G."/>
        </authorList>
    </citation>
    <scope>NUCLEOTIDE SEQUENCE [LARGE SCALE GENOMIC DNA]</scope>
    <source>
        <strain evidence="1 2">Jena</strain>
    </source>
</reference>
<sequence length="273" mass="30963">MVISVSSSNTHYPVFWRAFNSTIGIQCKKGDVNNFLERLKKVPEGEINFRKQTEEITREKEIIRLPWLASCKNLLEAACNSTYTCDFEDLVLGVIELEITAFFVETTHPEPTAFVRGLQLACSCNSTQRRSSQLLRPLEQWSRSSDGITSVGGRQVGVCGFSCRLGELKFQDFMDIVWVRFTGDLNGFCRVTRVVVERRGAAVIGSGWLRCDRWTLEGEQASLLDAPQREAHSIETRFQEFFFFQRDITQGAQTKMESRVAFPSPPKIKGSPD</sequence>
<gene>
    <name evidence="1" type="ORF">PROFUN_11250</name>
</gene>
<accession>A0A2P6NA51</accession>
<dbReference type="AlphaFoldDB" id="A0A2P6NA51"/>
<protein>
    <submittedName>
        <fullName evidence="1">Uncharacterized protein</fullName>
    </submittedName>
</protein>